<feature type="compositionally biased region" description="Low complexity" evidence="1">
    <location>
        <begin position="63"/>
        <end position="83"/>
    </location>
</feature>
<dbReference type="GeneID" id="66116281"/>
<feature type="region of interest" description="Disordered" evidence="1">
    <location>
        <begin position="1"/>
        <end position="95"/>
    </location>
</feature>
<accession>A0A9P7V5L5</accession>
<evidence type="ECO:0000313" key="2">
    <source>
        <dbReference type="EMBL" id="KAG7191638.1"/>
    </source>
</evidence>
<keyword evidence="3" id="KW-1185">Reference proteome</keyword>
<proteinExistence type="predicted"/>
<comment type="caution">
    <text evidence="2">The sequence shown here is derived from an EMBL/GenBank/DDBJ whole genome shotgun (WGS) entry which is preliminary data.</text>
</comment>
<dbReference type="Proteomes" id="UP000790833">
    <property type="component" value="Unassembled WGS sequence"/>
</dbReference>
<reference evidence="2" key="1">
    <citation type="submission" date="2021-03" db="EMBL/GenBank/DDBJ databases">
        <authorList>
            <person name="Palmer J.M."/>
        </authorList>
    </citation>
    <scope>NUCLEOTIDE SEQUENCE</scope>
    <source>
        <strain evidence="2">ARV_011</strain>
    </source>
</reference>
<evidence type="ECO:0000313" key="3">
    <source>
        <dbReference type="Proteomes" id="UP000790833"/>
    </source>
</evidence>
<feature type="region of interest" description="Disordered" evidence="1">
    <location>
        <begin position="210"/>
        <end position="231"/>
    </location>
</feature>
<protein>
    <submittedName>
        <fullName evidence="2">Uncharacterized protein</fullName>
    </submittedName>
</protein>
<dbReference type="AlphaFoldDB" id="A0A9P7V5L5"/>
<evidence type="ECO:0000256" key="1">
    <source>
        <dbReference type="SAM" id="MobiDB-lite"/>
    </source>
</evidence>
<organism evidence="2 3">
    <name type="scientific">Scheffersomyces spartinae</name>
    <dbReference type="NCBI Taxonomy" id="45513"/>
    <lineage>
        <taxon>Eukaryota</taxon>
        <taxon>Fungi</taxon>
        <taxon>Dikarya</taxon>
        <taxon>Ascomycota</taxon>
        <taxon>Saccharomycotina</taxon>
        <taxon>Pichiomycetes</taxon>
        <taxon>Debaryomycetaceae</taxon>
        <taxon>Scheffersomyces</taxon>
    </lineage>
</organism>
<gene>
    <name evidence="2" type="ORF">KQ657_002907</name>
</gene>
<dbReference type="EMBL" id="JAHMUF010000025">
    <property type="protein sequence ID" value="KAG7191638.1"/>
    <property type="molecule type" value="Genomic_DNA"/>
</dbReference>
<name>A0A9P7V5L5_9ASCO</name>
<dbReference type="OrthoDB" id="4078061at2759"/>
<feature type="compositionally biased region" description="Polar residues" evidence="1">
    <location>
        <begin position="216"/>
        <end position="231"/>
    </location>
</feature>
<dbReference type="RefSeq" id="XP_043047190.1">
    <property type="nucleotide sequence ID" value="XM_043193654.1"/>
</dbReference>
<sequence>MGNSASKSRRLVSEVSKTAARKGPMVRSNVNQLPNEALKALYLKHSTESKDDADNINNSTTEQSKQQPISKDSPSSIDDLPSIIHPPGKDGYDPQELHKDFIQSVVDLGRQIHSTNVNGNGTNALPLRQLRNRKNLFKLGQQQLELQKQGKAVDSTMVNPHTLSAILEAIKEPDSNKESIAADYNVNIKFLELLGTRFSVPKTYVPLQEATKEGEISSQNAEAKSVLSATQRSEQHLMMNPNDELAENISSKRLNQLRSRLN</sequence>